<evidence type="ECO:0000256" key="1">
    <source>
        <dbReference type="SAM" id="Phobius"/>
    </source>
</evidence>
<gene>
    <name evidence="2" type="ORF">HA252_05080</name>
    <name evidence="3" type="ORF">J4203_05595</name>
</gene>
<evidence type="ECO:0000313" key="3">
    <source>
        <dbReference type="EMBL" id="MBS3063317.1"/>
    </source>
</evidence>
<name>A0A7J4JG67_9ARCH</name>
<protein>
    <submittedName>
        <fullName evidence="2">Uncharacterized protein</fullName>
    </submittedName>
</protein>
<dbReference type="EMBL" id="JAGVWE010000004">
    <property type="protein sequence ID" value="MBS3063317.1"/>
    <property type="molecule type" value="Genomic_DNA"/>
</dbReference>
<evidence type="ECO:0000313" key="4">
    <source>
        <dbReference type="Proteomes" id="UP000564964"/>
    </source>
</evidence>
<feature type="transmembrane region" description="Helical" evidence="1">
    <location>
        <begin position="12"/>
        <end position="34"/>
    </location>
</feature>
<organism evidence="2 4">
    <name type="scientific">Candidatus Iainarchaeum sp</name>
    <dbReference type="NCBI Taxonomy" id="3101447"/>
    <lineage>
        <taxon>Archaea</taxon>
        <taxon>Candidatus Iainarchaeota</taxon>
        <taxon>Candidatus Iainarchaeia</taxon>
        <taxon>Candidatus Iainarchaeales</taxon>
        <taxon>Candidatus Iainarchaeaceae</taxon>
        <taxon>Candidatus Iainarchaeum</taxon>
    </lineage>
</organism>
<dbReference type="EMBL" id="DUGH01000122">
    <property type="protein sequence ID" value="HIH16753.1"/>
    <property type="molecule type" value="Genomic_DNA"/>
</dbReference>
<dbReference type="Proteomes" id="UP000564964">
    <property type="component" value="Unassembled WGS sequence"/>
</dbReference>
<reference evidence="3" key="2">
    <citation type="submission" date="2021-03" db="EMBL/GenBank/DDBJ databases">
        <authorList>
            <person name="Jaffe A."/>
        </authorList>
    </citation>
    <scope>NUCLEOTIDE SEQUENCE</scope>
    <source>
        <strain evidence="3">RIFCSPLOWO2_01_FULL_58_19</strain>
    </source>
</reference>
<dbReference type="AlphaFoldDB" id="A0A7J4JG67"/>
<evidence type="ECO:0000313" key="2">
    <source>
        <dbReference type="EMBL" id="HIH16753.1"/>
    </source>
</evidence>
<keyword evidence="1" id="KW-0812">Transmembrane</keyword>
<dbReference type="Proteomes" id="UP000678237">
    <property type="component" value="Unassembled WGS sequence"/>
</dbReference>
<reference evidence="3" key="3">
    <citation type="submission" date="2021-05" db="EMBL/GenBank/DDBJ databases">
        <title>Protein family content uncovers lineage relationships and bacterial pathway maintenance mechanisms in DPANN archaea.</title>
        <authorList>
            <person name="Castelle C.J."/>
            <person name="Meheust R."/>
            <person name="Jaffe A.L."/>
            <person name="Seitz K."/>
            <person name="Gong X."/>
            <person name="Baker B.J."/>
            <person name="Banfield J.F."/>
        </authorList>
    </citation>
    <scope>NUCLEOTIDE SEQUENCE</scope>
    <source>
        <strain evidence="3">RIFCSPLOWO2_01_FULL_58_19</strain>
    </source>
</reference>
<accession>A0A7J4JG67</accession>
<keyword evidence="1" id="KW-0472">Membrane</keyword>
<proteinExistence type="predicted"/>
<comment type="caution">
    <text evidence="2">The sequence shown here is derived from an EMBL/GenBank/DDBJ whole genome shotgun (WGS) entry which is preliminary data.</text>
</comment>
<sequence length="213" mass="23456">MLGFTLSKLNLLIFVTAIFAIVAFFSFVLVKIVTTNELNLLLDRVKVKSEALVNSPTYCDSTFYYFPAELRVSGDTFFYTVKISQQATEVNGKNLNYLIFSAFARRDKEFKNSLAANSLKTDADVVIFSSEPLLRILGDEEGAVIDPQARPPINAIAMVKEIVGGKATLYIVPCLAEANQCLVRLEQAGCYAKANRDLTCDNGDKKGFLCLPG</sequence>
<keyword evidence="1" id="KW-1133">Transmembrane helix</keyword>
<reference evidence="4" key="1">
    <citation type="journal article" date="2020" name="bioRxiv">
        <title>A rank-normalized archaeal taxonomy based on genome phylogeny resolves widespread incomplete and uneven classifications.</title>
        <authorList>
            <person name="Rinke C."/>
            <person name="Chuvochina M."/>
            <person name="Mussig A.J."/>
            <person name="Chaumeil P.-A."/>
            <person name="Waite D.W."/>
            <person name="Whitman W.B."/>
            <person name="Parks D.H."/>
            <person name="Hugenholtz P."/>
        </authorList>
    </citation>
    <scope>NUCLEOTIDE SEQUENCE [LARGE SCALE GENOMIC DNA]</scope>
</reference>